<organism evidence="2 3">
    <name type="scientific">Allosphingosinicella deserti</name>
    <dbReference type="NCBI Taxonomy" id="2116704"/>
    <lineage>
        <taxon>Bacteria</taxon>
        <taxon>Pseudomonadati</taxon>
        <taxon>Pseudomonadota</taxon>
        <taxon>Alphaproteobacteria</taxon>
        <taxon>Sphingomonadales</taxon>
        <taxon>Sphingomonadaceae</taxon>
        <taxon>Allosphingosinicella</taxon>
    </lineage>
</organism>
<proteinExistence type="predicted"/>
<dbReference type="SUPFAM" id="SSF46785">
    <property type="entry name" value="Winged helix' DNA-binding domain"/>
    <property type="match status" value="1"/>
</dbReference>
<dbReference type="PANTHER" id="PTHR33164:SF89">
    <property type="entry name" value="MARR FAMILY REGULATORY PROTEIN"/>
    <property type="match status" value="1"/>
</dbReference>
<dbReference type="SMART" id="SM00347">
    <property type="entry name" value="HTH_MARR"/>
    <property type="match status" value="1"/>
</dbReference>
<dbReference type="Pfam" id="PF12802">
    <property type="entry name" value="MarR_2"/>
    <property type="match status" value="1"/>
</dbReference>
<dbReference type="RefSeq" id="WP_106513082.1">
    <property type="nucleotide sequence ID" value="NZ_PXYI01000003.1"/>
</dbReference>
<dbReference type="EMBL" id="PXYI01000003">
    <property type="protein sequence ID" value="PSJ40928.1"/>
    <property type="molecule type" value="Genomic_DNA"/>
</dbReference>
<name>A0A2P7QSG9_9SPHN</name>
<evidence type="ECO:0000313" key="3">
    <source>
        <dbReference type="Proteomes" id="UP000241167"/>
    </source>
</evidence>
<comment type="caution">
    <text evidence="2">The sequence shown here is derived from an EMBL/GenBank/DDBJ whole genome shotgun (WGS) entry which is preliminary data.</text>
</comment>
<dbReference type="PROSITE" id="PS50995">
    <property type="entry name" value="HTH_MARR_2"/>
    <property type="match status" value="1"/>
</dbReference>
<dbReference type="GO" id="GO:0003700">
    <property type="term" value="F:DNA-binding transcription factor activity"/>
    <property type="evidence" value="ECO:0007669"/>
    <property type="project" value="InterPro"/>
</dbReference>
<protein>
    <submittedName>
        <fullName evidence="2">MarR family transcriptional regulator</fullName>
    </submittedName>
</protein>
<evidence type="ECO:0000259" key="1">
    <source>
        <dbReference type="PROSITE" id="PS50995"/>
    </source>
</evidence>
<dbReference type="Gene3D" id="1.10.10.10">
    <property type="entry name" value="Winged helix-like DNA-binding domain superfamily/Winged helix DNA-binding domain"/>
    <property type="match status" value="1"/>
</dbReference>
<dbReference type="PANTHER" id="PTHR33164">
    <property type="entry name" value="TRANSCRIPTIONAL REGULATOR, MARR FAMILY"/>
    <property type="match status" value="1"/>
</dbReference>
<dbReference type="InterPro" id="IPR039422">
    <property type="entry name" value="MarR/SlyA-like"/>
</dbReference>
<dbReference type="Proteomes" id="UP000241167">
    <property type="component" value="Unassembled WGS sequence"/>
</dbReference>
<dbReference type="InterPro" id="IPR036388">
    <property type="entry name" value="WH-like_DNA-bd_sf"/>
</dbReference>
<dbReference type="OrthoDB" id="8228089at2"/>
<evidence type="ECO:0000313" key="2">
    <source>
        <dbReference type="EMBL" id="PSJ40928.1"/>
    </source>
</evidence>
<dbReference type="AlphaFoldDB" id="A0A2P7QSG9"/>
<gene>
    <name evidence="2" type="ORF">C7I55_11715</name>
</gene>
<accession>A0A2P7QSG9</accession>
<dbReference type="InterPro" id="IPR000835">
    <property type="entry name" value="HTH_MarR-typ"/>
</dbReference>
<dbReference type="PRINTS" id="PR00598">
    <property type="entry name" value="HTHMARR"/>
</dbReference>
<keyword evidence="3" id="KW-1185">Reference proteome</keyword>
<dbReference type="InterPro" id="IPR036390">
    <property type="entry name" value="WH_DNA-bd_sf"/>
</dbReference>
<sequence>MRERKIVKNPSRAVAPRPGALNLGRLGEFVGFRLRRVQNQLSKDFASATADRGLRAGLFSSLSLIAANPGLSQNELSREIGLDKSVTVAIVDELERSGWAVRERSETDRRRHALHATAAGEAYLEELFGILEQTENAVLHQLSPAELLLLSELLDRMYAAALHEDS</sequence>
<reference evidence="2 3" key="1">
    <citation type="submission" date="2018-03" db="EMBL/GenBank/DDBJ databases">
        <title>The draft genome of Sphingosinicella sp. GL-C-18.</title>
        <authorList>
            <person name="Liu L."/>
            <person name="Li L."/>
            <person name="Liang L."/>
            <person name="Zhang X."/>
            <person name="Wang T."/>
        </authorList>
    </citation>
    <scope>NUCLEOTIDE SEQUENCE [LARGE SCALE GENOMIC DNA]</scope>
    <source>
        <strain evidence="2 3">GL-C-18</strain>
    </source>
</reference>
<feature type="domain" description="HTH marR-type" evidence="1">
    <location>
        <begin position="27"/>
        <end position="159"/>
    </location>
</feature>
<dbReference type="GO" id="GO:0006950">
    <property type="term" value="P:response to stress"/>
    <property type="evidence" value="ECO:0007669"/>
    <property type="project" value="TreeGrafter"/>
</dbReference>